<comment type="caution">
    <text evidence="15">The sequence shown here is derived from an EMBL/GenBank/DDBJ whole genome shotgun (WGS) entry which is preliminary data.</text>
</comment>
<accession>A0ABT1VYH1</accession>
<evidence type="ECO:0000256" key="6">
    <source>
        <dbReference type="ARBA" id="ARBA00022643"/>
    </source>
</evidence>
<evidence type="ECO:0000256" key="12">
    <source>
        <dbReference type="ARBA" id="ARBA00047712"/>
    </source>
</evidence>
<dbReference type="EC" id="7.1.1.-" evidence="13"/>
<evidence type="ECO:0000256" key="4">
    <source>
        <dbReference type="ARBA" id="ARBA00022485"/>
    </source>
</evidence>
<dbReference type="InterPro" id="IPR037225">
    <property type="entry name" value="Nuo51_FMN-bd_sf"/>
</dbReference>
<dbReference type="Pfam" id="PF10589">
    <property type="entry name" value="NADH_4Fe-4S"/>
    <property type="match status" value="1"/>
</dbReference>
<dbReference type="SUPFAM" id="SSF142019">
    <property type="entry name" value="Nqo1 FMN-binding domain-like"/>
    <property type="match status" value="1"/>
</dbReference>
<name>A0ABT1VYH1_9PROT</name>
<keyword evidence="13" id="KW-0874">Quinone</keyword>
<comment type="cofactor">
    <cofactor evidence="2 13">
        <name>[4Fe-4S] cluster</name>
        <dbReference type="ChEBI" id="CHEBI:49883"/>
    </cofactor>
</comment>
<dbReference type="PROSITE" id="PS00644">
    <property type="entry name" value="COMPLEX1_51K_1"/>
    <property type="match status" value="1"/>
</dbReference>
<dbReference type="NCBIfam" id="NF010120">
    <property type="entry name" value="PRK13596.1"/>
    <property type="match status" value="1"/>
</dbReference>
<keyword evidence="9 13" id="KW-0408">Iron</keyword>
<comment type="similarity">
    <text evidence="3 13">Belongs to the complex I 51 kDa subunit family.</text>
</comment>
<evidence type="ECO:0000256" key="5">
    <source>
        <dbReference type="ARBA" id="ARBA00022630"/>
    </source>
</evidence>
<dbReference type="SUPFAM" id="SSF142984">
    <property type="entry name" value="Nqo1 middle domain-like"/>
    <property type="match status" value="1"/>
</dbReference>
<evidence type="ECO:0000313" key="16">
    <source>
        <dbReference type="Proteomes" id="UP001524547"/>
    </source>
</evidence>
<dbReference type="SMART" id="SM00928">
    <property type="entry name" value="NADH_4Fe-4S"/>
    <property type="match status" value="1"/>
</dbReference>
<evidence type="ECO:0000256" key="10">
    <source>
        <dbReference type="ARBA" id="ARBA00023014"/>
    </source>
</evidence>
<proteinExistence type="inferred from homology"/>
<comment type="cofactor">
    <cofactor evidence="1 13">
        <name>FMN</name>
        <dbReference type="ChEBI" id="CHEBI:58210"/>
    </cofactor>
</comment>
<evidence type="ECO:0000259" key="14">
    <source>
        <dbReference type="SMART" id="SM00928"/>
    </source>
</evidence>
<evidence type="ECO:0000256" key="3">
    <source>
        <dbReference type="ARBA" id="ARBA00007523"/>
    </source>
</evidence>
<dbReference type="PANTHER" id="PTHR11780:SF10">
    <property type="entry name" value="NADH DEHYDROGENASE [UBIQUINONE] FLAVOPROTEIN 1, MITOCHONDRIAL"/>
    <property type="match status" value="1"/>
</dbReference>
<keyword evidence="7 13" id="KW-0479">Metal-binding</keyword>
<keyword evidence="10 13" id="KW-0411">Iron-sulfur</keyword>
<evidence type="ECO:0000256" key="1">
    <source>
        <dbReference type="ARBA" id="ARBA00001917"/>
    </source>
</evidence>
<keyword evidence="16" id="KW-1185">Reference proteome</keyword>
<dbReference type="Gene3D" id="3.40.50.11540">
    <property type="entry name" value="NADH-ubiquinone oxidoreductase 51kDa subunit"/>
    <property type="match status" value="1"/>
</dbReference>
<dbReference type="InterPro" id="IPR011537">
    <property type="entry name" value="NADH-UbQ_OxRdtase_suF"/>
</dbReference>
<dbReference type="InterPro" id="IPR019575">
    <property type="entry name" value="Nuop51_4Fe4S-bd"/>
</dbReference>
<dbReference type="InterPro" id="IPR037207">
    <property type="entry name" value="Nuop51_4Fe4S-bd_sf"/>
</dbReference>
<comment type="function">
    <text evidence="13">NDH-1 shuttles electrons from NADH, via FMN and iron-sulfur (Fe-S) centers, to quinones in the respiratory chain.</text>
</comment>
<evidence type="ECO:0000256" key="13">
    <source>
        <dbReference type="RuleBase" id="RU364066"/>
    </source>
</evidence>
<dbReference type="InterPro" id="IPR050837">
    <property type="entry name" value="ComplexI_51kDa_subunit"/>
</dbReference>
<dbReference type="NCBIfam" id="TIGR01959">
    <property type="entry name" value="nuoF_fam"/>
    <property type="match status" value="1"/>
</dbReference>
<dbReference type="EMBL" id="JAMZEJ010000006">
    <property type="protein sequence ID" value="MCQ8241396.1"/>
    <property type="molecule type" value="Genomic_DNA"/>
</dbReference>
<dbReference type="Proteomes" id="UP001524547">
    <property type="component" value="Unassembled WGS sequence"/>
</dbReference>
<evidence type="ECO:0000256" key="8">
    <source>
        <dbReference type="ARBA" id="ARBA00022967"/>
    </source>
</evidence>
<evidence type="ECO:0000256" key="9">
    <source>
        <dbReference type="ARBA" id="ARBA00023004"/>
    </source>
</evidence>
<evidence type="ECO:0000256" key="7">
    <source>
        <dbReference type="ARBA" id="ARBA00022723"/>
    </source>
</evidence>
<keyword evidence="4 13" id="KW-0004">4Fe-4S</keyword>
<dbReference type="RefSeq" id="WP_422920136.1">
    <property type="nucleotide sequence ID" value="NZ_JAMZEJ010000006.1"/>
</dbReference>
<sequence length="441" mass="47819">MLSDKDRIFTNIYGQNDWRLAGARARGDWDGTAAILAKGRDAIVNEMKASGLRGRGGAGFPTGLKWSFMPKVSDGRPSYLVINGDESEPGTCKDREILRNEPHKLIESALIASFAMGAHTAYIYIRGEYYRVAQRLQVAIDEAYEAGLIGRNACGSGWDFDFHIHSGAGAYICGEETALLESLEGKKGMPRMKPPFPAAMGLYGCPTTVNNVESIAVASTILRRGASWFAGLGRPNNVGTKLMSIAGHVNRPCVVEEELGTPMREIIERHAGGVRGGWDNLKAVIPGGCSVPILPAATCATVLMDFDSLRAERSGLGTAGMIVMDKSTDVIAAIARFAKFFKHESCGQCTPCREGTGWMMRMMARMVEGRAEVEEIDMLDQVTRQVEGHTICALGDASAWPIQGLIRHFRPEMEERIAAYKARHGRAGLAPTPENLPVAAE</sequence>
<dbReference type="PANTHER" id="PTHR11780">
    <property type="entry name" value="NADH-UBIQUINONE OXIDOREDUCTASE FLAVOPROTEIN 1 NDUFV1"/>
    <property type="match status" value="1"/>
</dbReference>
<evidence type="ECO:0000313" key="15">
    <source>
        <dbReference type="EMBL" id="MCQ8241396.1"/>
    </source>
</evidence>
<dbReference type="Gene3D" id="1.20.1440.230">
    <property type="entry name" value="NADH-ubiquinone oxidoreductase 51kDa subunit, iron-sulphur binding domain"/>
    <property type="match status" value="1"/>
</dbReference>
<reference evidence="15 16" key="1">
    <citation type="submission" date="2022-06" db="EMBL/GenBank/DDBJ databases">
        <title>Rhizosaccharibacter gen. nov. sp. nov. KSS12, endophytic bacteria isolated from sugarcane.</title>
        <authorList>
            <person name="Pitiwittayakul N."/>
        </authorList>
    </citation>
    <scope>NUCLEOTIDE SEQUENCE [LARGE SCALE GENOMIC DNA]</scope>
    <source>
        <strain evidence="15 16">KSS12</strain>
    </source>
</reference>
<dbReference type="Pfam" id="PF01512">
    <property type="entry name" value="Complex1_51K"/>
    <property type="match status" value="1"/>
</dbReference>
<keyword evidence="11 13" id="KW-0520">NAD</keyword>
<dbReference type="Pfam" id="PF22461">
    <property type="entry name" value="SLBB_2"/>
    <property type="match status" value="1"/>
</dbReference>
<keyword evidence="8" id="KW-1278">Translocase</keyword>
<dbReference type="InterPro" id="IPR054765">
    <property type="entry name" value="SLBB_dom"/>
</dbReference>
<keyword evidence="6 13" id="KW-0288">FMN</keyword>
<gene>
    <name evidence="15" type="primary">nuoF</name>
    <name evidence="15" type="ORF">NFI88_11165</name>
</gene>
<feature type="domain" description="NADH-ubiquinone oxidoreductase 51kDa subunit iron-sulphur binding" evidence="14">
    <location>
        <begin position="331"/>
        <end position="376"/>
    </location>
</feature>
<protein>
    <recommendedName>
        <fullName evidence="13">NADH-quinone oxidoreductase subunit F</fullName>
        <ecNumber evidence="13">7.1.1.-</ecNumber>
    </recommendedName>
</protein>
<dbReference type="SUPFAM" id="SSF140490">
    <property type="entry name" value="Nqo1C-terminal domain-like"/>
    <property type="match status" value="1"/>
</dbReference>
<evidence type="ECO:0000256" key="11">
    <source>
        <dbReference type="ARBA" id="ARBA00023027"/>
    </source>
</evidence>
<organism evidence="15 16">
    <name type="scientific">Rhizosaccharibacter radicis</name>
    <dbReference type="NCBI Taxonomy" id="2782605"/>
    <lineage>
        <taxon>Bacteria</taxon>
        <taxon>Pseudomonadati</taxon>
        <taxon>Pseudomonadota</taxon>
        <taxon>Alphaproteobacteria</taxon>
        <taxon>Acetobacterales</taxon>
        <taxon>Acetobacteraceae</taxon>
        <taxon>Rhizosaccharibacter</taxon>
    </lineage>
</organism>
<dbReference type="Gene3D" id="3.10.20.600">
    <property type="match status" value="1"/>
</dbReference>
<keyword evidence="5 13" id="KW-0285">Flavoprotein</keyword>
<dbReference type="InterPro" id="IPR011538">
    <property type="entry name" value="Nuo51_FMN-bd"/>
</dbReference>
<dbReference type="PROSITE" id="PS00645">
    <property type="entry name" value="COMPLEX1_51K_2"/>
    <property type="match status" value="1"/>
</dbReference>
<evidence type="ECO:0000256" key="2">
    <source>
        <dbReference type="ARBA" id="ARBA00001966"/>
    </source>
</evidence>
<dbReference type="InterPro" id="IPR001949">
    <property type="entry name" value="NADH-UbQ_OxRdtase_51kDa_CS"/>
</dbReference>
<comment type="catalytic activity">
    <reaction evidence="12 13">
        <text>a quinone + NADH + 5 H(+)(in) = a quinol + NAD(+) + 4 H(+)(out)</text>
        <dbReference type="Rhea" id="RHEA:57888"/>
        <dbReference type="ChEBI" id="CHEBI:15378"/>
        <dbReference type="ChEBI" id="CHEBI:24646"/>
        <dbReference type="ChEBI" id="CHEBI:57540"/>
        <dbReference type="ChEBI" id="CHEBI:57945"/>
        <dbReference type="ChEBI" id="CHEBI:132124"/>
    </reaction>
</comment>